<proteinExistence type="predicted"/>
<gene>
    <name evidence="1" type="ORF">GRFL_1108</name>
</gene>
<dbReference type="EMBL" id="CP016359">
    <property type="protein sequence ID" value="APU67832.1"/>
    <property type="molecule type" value="Genomic_DNA"/>
</dbReference>
<dbReference type="AlphaFoldDB" id="A0A1L7I402"/>
<dbReference type="Proteomes" id="UP000186230">
    <property type="component" value="Chromosome"/>
</dbReference>
<dbReference type="KEGG" id="gfl:GRFL_1108"/>
<evidence type="ECO:0000313" key="2">
    <source>
        <dbReference type="Proteomes" id="UP000186230"/>
    </source>
</evidence>
<keyword evidence="2" id="KW-1185">Reference proteome</keyword>
<sequence length="59" mass="7050">MVPFNSIVKPKLTHKRSFKNIDSYVKQENSKHLSCDKRYIFVKRSLIISIFTDFMVDQK</sequence>
<dbReference type="STRING" id="1229726.GRFL_1108"/>
<protein>
    <submittedName>
        <fullName evidence="1">Uncharacterized protein</fullName>
    </submittedName>
</protein>
<reference evidence="1 2" key="1">
    <citation type="submission" date="2016-07" db="EMBL/GenBank/DDBJ databases">
        <title>Multi-omics approach to identify versatile polysaccharide utilization systems of a marine flavobacterium Gramella flava.</title>
        <authorList>
            <person name="Tang K."/>
        </authorList>
    </citation>
    <scope>NUCLEOTIDE SEQUENCE [LARGE SCALE GENOMIC DNA]</scope>
    <source>
        <strain evidence="1 2">JLT2011</strain>
    </source>
</reference>
<evidence type="ECO:0000313" key="1">
    <source>
        <dbReference type="EMBL" id="APU67832.1"/>
    </source>
</evidence>
<organism evidence="1 2">
    <name type="scientific">Christiangramia flava JLT2011</name>
    <dbReference type="NCBI Taxonomy" id="1229726"/>
    <lineage>
        <taxon>Bacteria</taxon>
        <taxon>Pseudomonadati</taxon>
        <taxon>Bacteroidota</taxon>
        <taxon>Flavobacteriia</taxon>
        <taxon>Flavobacteriales</taxon>
        <taxon>Flavobacteriaceae</taxon>
        <taxon>Christiangramia</taxon>
    </lineage>
</organism>
<name>A0A1L7I402_9FLAO</name>
<accession>A0A1L7I402</accession>